<keyword evidence="1" id="KW-1003">Cell membrane</keyword>
<name>Q9HF96_9BASI</name>
<comment type="catalytic activity">
    <reaction evidence="1">
        <text>[(1-&gt;4)-N-acetyl-beta-D-glucosaminyl](n) + UDP-N-acetyl-alpha-D-glucosamine = [(1-&gt;4)-N-acetyl-beta-D-glucosaminyl](n+1) + UDP + H(+)</text>
        <dbReference type="Rhea" id="RHEA:16637"/>
        <dbReference type="Rhea" id="RHEA-COMP:9593"/>
        <dbReference type="Rhea" id="RHEA-COMP:9595"/>
        <dbReference type="ChEBI" id="CHEBI:15378"/>
        <dbReference type="ChEBI" id="CHEBI:17029"/>
        <dbReference type="ChEBI" id="CHEBI:57705"/>
        <dbReference type="ChEBI" id="CHEBI:58223"/>
        <dbReference type="EC" id="2.4.1.16"/>
    </reaction>
</comment>
<dbReference type="EC" id="2.4.1.16" evidence="1"/>
<protein>
    <recommendedName>
        <fullName evidence="1">Chitin synthase</fullName>
        <ecNumber evidence="1">2.4.1.16</ecNumber>
    </recommendedName>
</protein>
<proteinExistence type="inferred from homology"/>
<evidence type="ECO:0000256" key="1">
    <source>
        <dbReference type="RuleBase" id="RU366040"/>
    </source>
</evidence>
<dbReference type="GO" id="GO:0005886">
    <property type="term" value="C:plasma membrane"/>
    <property type="evidence" value="ECO:0007669"/>
    <property type="project" value="UniProtKB-SubCell"/>
</dbReference>
<organism evidence="2">
    <name type="scientific">Malassezia pachydermatis</name>
    <dbReference type="NCBI Taxonomy" id="77020"/>
    <lineage>
        <taxon>Eukaryota</taxon>
        <taxon>Fungi</taxon>
        <taxon>Dikarya</taxon>
        <taxon>Basidiomycota</taxon>
        <taxon>Ustilaginomycotina</taxon>
        <taxon>Malasseziomycetes</taxon>
        <taxon>Malasseziales</taxon>
        <taxon>Malasseziaceae</taxon>
        <taxon>Malassezia</taxon>
    </lineage>
</organism>
<feature type="non-terminal residue" evidence="2">
    <location>
        <position position="1"/>
    </location>
</feature>
<keyword evidence="1" id="KW-0328">Glycosyltransferase</keyword>
<dbReference type="GO" id="GO:0071555">
    <property type="term" value="P:cell wall organization"/>
    <property type="evidence" value="ECO:0007669"/>
    <property type="project" value="UniProtKB-KW"/>
</dbReference>
<dbReference type="GO" id="GO:0006031">
    <property type="term" value="P:chitin biosynthetic process"/>
    <property type="evidence" value="ECO:0007669"/>
    <property type="project" value="UniProtKB-UniRule"/>
</dbReference>
<gene>
    <name evidence="2" type="primary">CHS2</name>
</gene>
<comment type="subcellular location">
    <subcellularLocation>
        <location evidence="1">Cell membrane</location>
        <topology evidence="1">Multi-pass membrane protein</topology>
    </subcellularLocation>
</comment>
<keyword evidence="1" id="KW-0961">Cell wall biogenesis/degradation</keyword>
<comment type="function">
    <text evidence="1">Polymerizes chitin, a structural polymer of the cell wall and septum, by transferring the sugar moiety of UDP-GlcNAc to the non-reducing end of the growing chitin polymer.</text>
</comment>
<reference evidence="2" key="1">
    <citation type="submission" date="2000-12" db="EMBL/GenBank/DDBJ databases">
        <title>Malassezia pachydermatis gene for chitin syntase 2 type B, partial cds.</title>
        <authorList>
            <person name="Kano R."/>
        </authorList>
    </citation>
    <scope>NUCLEOTIDE SEQUENCE</scope>
    <source>
        <strain evidence="2">KAH-1150</strain>
    </source>
</reference>
<dbReference type="CAZy" id="GT2">
    <property type="family name" value="Glycosyltransferase Family 2"/>
</dbReference>
<dbReference type="Pfam" id="PF01644">
    <property type="entry name" value="Chitin_synth_1"/>
    <property type="match status" value="1"/>
</dbReference>
<dbReference type="GO" id="GO:0004100">
    <property type="term" value="F:chitin synthase activity"/>
    <property type="evidence" value="ECO:0007669"/>
    <property type="project" value="UniProtKB-UniRule"/>
</dbReference>
<dbReference type="EMBL" id="AB052296">
    <property type="protein sequence ID" value="BAB19012.1"/>
    <property type="molecule type" value="Genomic_DNA"/>
</dbReference>
<sequence>LKLTMYNEDERLFTRTMHGVMRNIAYLCSLKKHPCMGKRQLAESGGSYCMRWST</sequence>
<dbReference type="AlphaFoldDB" id="Q9HF96"/>
<keyword evidence="1" id="KW-0472">Membrane</keyword>
<accession>Q9HF96</accession>
<keyword evidence="1" id="KW-0808">Transferase</keyword>
<evidence type="ECO:0000313" key="2">
    <source>
        <dbReference type="EMBL" id="BAB19012.1"/>
    </source>
</evidence>
<comment type="similarity">
    <text evidence="1">Belongs to the chitin synthase family.</text>
</comment>